<evidence type="ECO:0000313" key="1">
    <source>
        <dbReference type="EMBL" id="AXF55259.1"/>
    </source>
</evidence>
<protein>
    <submittedName>
        <fullName evidence="1">Uncharacterized protein</fullName>
    </submittedName>
</protein>
<reference evidence="1 2" key="1">
    <citation type="journal article" date="2018" name="J. Microbiol.">
        <title>Salicibibacter kimchii gen. nov., sp. nov., a moderately halophilic and alkalitolerant bacterium in the family Bacillaceae, isolated from kimchi.</title>
        <authorList>
            <person name="Jang J.Y."/>
            <person name="Oh Y.J."/>
            <person name="Lim S.K."/>
            <person name="Park H.K."/>
            <person name="Lee C."/>
            <person name="Kim J.Y."/>
            <person name="Lee M.A."/>
            <person name="Choi H.J."/>
        </authorList>
    </citation>
    <scope>NUCLEOTIDE SEQUENCE [LARGE SCALE GENOMIC DNA]</scope>
    <source>
        <strain evidence="1 2">NKC1-1</strain>
    </source>
</reference>
<dbReference type="EMBL" id="CP031092">
    <property type="protein sequence ID" value="AXF55259.1"/>
    <property type="molecule type" value="Genomic_DNA"/>
</dbReference>
<accession>A0A345BWC8</accession>
<organism evidence="1 2">
    <name type="scientific">Salicibibacter kimchii</name>
    <dbReference type="NCBI Taxonomy" id="2099786"/>
    <lineage>
        <taxon>Bacteria</taxon>
        <taxon>Bacillati</taxon>
        <taxon>Bacillota</taxon>
        <taxon>Bacilli</taxon>
        <taxon>Bacillales</taxon>
        <taxon>Bacillaceae</taxon>
        <taxon>Salicibibacter</taxon>
    </lineage>
</organism>
<proteinExistence type="predicted"/>
<evidence type="ECO:0000313" key="2">
    <source>
        <dbReference type="Proteomes" id="UP000252100"/>
    </source>
</evidence>
<dbReference type="AlphaFoldDB" id="A0A345BWC8"/>
<dbReference type="KEGG" id="rue:DT065_03975"/>
<keyword evidence="2" id="KW-1185">Reference proteome</keyword>
<gene>
    <name evidence="1" type="ORF">DT065_03975</name>
</gene>
<dbReference type="Proteomes" id="UP000252100">
    <property type="component" value="Chromosome"/>
</dbReference>
<name>A0A345BWC8_9BACI</name>
<sequence>MKRSLGGSRKTGEVVYIMEDANMLSKQQSCIFLAYPYFNVGTTAIHLALWQLGVGEGDTDAAESLRSE</sequence>